<feature type="domain" description="DUF4097" evidence="2">
    <location>
        <begin position="14"/>
        <end position="277"/>
    </location>
</feature>
<protein>
    <submittedName>
        <fullName evidence="3">Putative adhesin</fullName>
    </submittedName>
</protein>
<feature type="compositionally biased region" description="Basic and acidic residues" evidence="1">
    <location>
        <begin position="271"/>
        <end position="286"/>
    </location>
</feature>
<evidence type="ECO:0000256" key="1">
    <source>
        <dbReference type="SAM" id="MobiDB-lite"/>
    </source>
</evidence>
<dbReference type="InterPro" id="IPR025164">
    <property type="entry name" value="Toastrack_DUF4097"/>
</dbReference>
<gene>
    <name evidence="3" type="ORF">FB558_0238</name>
</gene>
<accession>A0A543DW31</accession>
<evidence type="ECO:0000259" key="2">
    <source>
        <dbReference type="Pfam" id="PF13349"/>
    </source>
</evidence>
<dbReference type="AlphaFoldDB" id="A0A543DW31"/>
<dbReference type="RefSeq" id="WP_142047266.1">
    <property type="nucleotide sequence ID" value="NZ_VFPA01000001.1"/>
</dbReference>
<dbReference type="OrthoDB" id="3252095at2"/>
<organism evidence="3 4">
    <name type="scientific">Pseudonocardia kunmingensis</name>
    <dbReference type="NCBI Taxonomy" id="630975"/>
    <lineage>
        <taxon>Bacteria</taxon>
        <taxon>Bacillati</taxon>
        <taxon>Actinomycetota</taxon>
        <taxon>Actinomycetes</taxon>
        <taxon>Pseudonocardiales</taxon>
        <taxon>Pseudonocardiaceae</taxon>
        <taxon>Pseudonocardia</taxon>
    </lineage>
</organism>
<comment type="caution">
    <text evidence="3">The sequence shown here is derived from an EMBL/GenBank/DDBJ whole genome shotgun (WGS) entry which is preliminary data.</text>
</comment>
<dbReference type="Proteomes" id="UP000315677">
    <property type="component" value="Unassembled WGS sequence"/>
</dbReference>
<dbReference type="EMBL" id="VFPA01000001">
    <property type="protein sequence ID" value="TQM13489.1"/>
    <property type="molecule type" value="Genomic_DNA"/>
</dbReference>
<reference evidence="3 4" key="1">
    <citation type="submission" date="2019-06" db="EMBL/GenBank/DDBJ databases">
        <title>Sequencing the genomes of 1000 actinobacteria strains.</title>
        <authorList>
            <person name="Klenk H.-P."/>
        </authorList>
    </citation>
    <scope>NUCLEOTIDE SEQUENCE [LARGE SCALE GENOMIC DNA]</scope>
    <source>
        <strain evidence="3 4">DSM 45301</strain>
    </source>
</reference>
<evidence type="ECO:0000313" key="4">
    <source>
        <dbReference type="Proteomes" id="UP000315677"/>
    </source>
</evidence>
<name>A0A543DW31_9PSEU</name>
<evidence type="ECO:0000313" key="3">
    <source>
        <dbReference type="EMBL" id="TQM13489.1"/>
    </source>
</evidence>
<keyword evidence="4" id="KW-1185">Reference proteome</keyword>
<feature type="region of interest" description="Disordered" evidence="1">
    <location>
        <begin position="249"/>
        <end position="286"/>
    </location>
</feature>
<dbReference type="Pfam" id="PF13349">
    <property type="entry name" value="DUF4097"/>
    <property type="match status" value="1"/>
</dbReference>
<proteinExistence type="predicted"/>
<sequence length="286" mass="30174">MPTFATPEPITLTLTLTLADIRLRASERADTVLTIGPRDPSSAKDVELAERTRVDFADGHLEIHAPQPWRVLGPSRNAGALDIEIDLPAGSTVEGEAWIADLHSTGELGRCRFATSMGDLTVDRTGPATLTTNGRVTARRIGGTAEIKSAGVVRIDEIAGMTTVKNLNGTTQVGRVEGDLTCRSANGDIAIDTALAAVTATTSNGGIRIDEIVRGDITLKTANGHIEIGIRPGTAARLDAQTKFGRVRNSLGTADGPGESDEVATVSTRTSHGDIVIRRPEPRTTR</sequence>